<reference evidence="2" key="1">
    <citation type="journal article" date="2015" name="Nature">
        <title>Complex archaea that bridge the gap between prokaryotes and eukaryotes.</title>
        <authorList>
            <person name="Spang A."/>
            <person name="Saw J.H."/>
            <person name="Jorgensen S.L."/>
            <person name="Zaremba-Niedzwiedzka K."/>
            <person name="Martijn J."/>
            <person name="Lind A.E."/>
            <person name="van Eijk R."/>
            <person name="Schleper C."/>
            <person name="Guy L."/>
            <person name="Ettema T.J."/>
        </authorList>
    </citation>
    <scope>NUCLEOTIDE SEQUENCE</scope>
</reference>
<dbReference type="EMBL" id="LAZR01028318">
    <property type="protein sequence ID" value="KKL62981.1"/>
    <property type="molecule type" value="Genomic_DNA"/>
</dbReference>
<dbReference type="Gene3D" id="3.40.50.2000">
    <property type="entry name" value="Glycogen Phosphorylase B"/>
    <property type="match status" value="1"/>
</dbReference>
<accession>A0A0F9E9U8</accession>
<name>A0A0F9E9U8_9ZZZZ</name>
<dbReference type="SUPFAM" id="SSF53756">
    <property type="entry name" value="UDP-Glycosyltransferase/glycogen phosphorylase"/>
    <property type="match status" value="1"/>
</dbReference>
<dbReference type="PANTHER" id="PTHR12526">
    <property type="entry name" value="GLYCOSYLTRANSFERASE"/>
    <property type="match status" value="1"/>
</dbReference>
<protein>
    <recommendedName>
        <fullName evidence="1">Glycosyl transferase family 1 domain-containing protein</fullName>
    </recommendedName>
</protein>
<evidence type="ECO:0000313" key="2">
    <source>
        <dbReference type="EMBL" id="KKL62981.1"/>
    </source>
</evidence>
<evidence type="ECO:0000259" key="1">
    <source>
        <dbReference type="Pfam" id="PF00534"/>
    </source>
</evidence>
<dbReference type="AlphaFoldDB" id="A0A0F9E9U8"/>
<feature type="domain" description="Glycosyl transferase family 1" evidence="1">
    <location>
        <begin position="11"/>
        <end position="181"/>
    </location>
</feature>
<sequence length="212" mass="24534">IPHGTELSDEDQEVSRKRLGLPVDAKILLMFGFVKPHKNFHIVIDALVEIRKKFNDVCFFMPGGLAPTASDKDKEYAELVFRKIEDLKLENNVIYPNKFFPNQDVPFLLRSADIILFPYCEEDRAASGSFHLAIGALRPVIASRIPKFEELKNINDELLILPYNSSGIAGTVIRLFEDKDFWQYVIDRTDDYRKLTSWETVARQHVELYRRS</sequence>
<organism evidence="2">
    <name type="scientific">marine sediment metagenome</name>
    <dbReference type="NCBI Taxonomy" id="412755"/>
    <lineage>
        <taxon>unclassified sequences</taxon>
        <taxon>metagenomes</taxon>
        <taxon>ecological metagenomes</taxon>
    </lineage>
</organism>
<dbReference type="GO" id="GO:0016757">
    <property type="term" value="F:glycosyltransferase activity"/>
    <property type="evidence" value="ECO:0007669"/>
    <property type="project" value="InterPro"/>
</dbReference>
<gene>
    <name evidence="2" type="ORF">LCGC14_2179730</name>
</gene>
<feature type="non-terminal residue" evidence="2">
    <location>
        <position position="1"/>
    </location>
</feature>
<dbReference type="InterPro" id="IPR001296">
    <property type="entry name" value="Glyco_trans_1"/>
</dbReference>
<dbReference type="Pfam" id="PF00534">
    <property type="entry name" value="Glycos_transf_1"/>
    <property type="match status" value="1"/>
</dbReference>
<dbReference type="PANTHER" id="PTHR12526:SF572">
    <property type="entry name" value="BLL5144 PROTEIN"/>
    <property type="match status" value="1"/>
</dbReference>
<proteinExistence type="predicted"/>
<comment type="caution">
    <text evidence="2">The sequence shown here is derived from an EMBL/GenBank/DDBJ whole genome shotgun (WGS) entry which is preliminary data.</text>
</comment>